<gene>
    <name evidence="3" type="ORF">CKN69_04380</name>
</gene>
<feature type="chain" id="PRO_5030816753" evidence="1">
    <location>
        <begin position="24"/>
        <end position="294"/>
    </location>
</feature>
<protein>
    <submittedName>
        <fullName evidence="3">WxL domain-containing protein</fullName>
    </submittedName>
</protein>
<accession>A0A7Z8D0G0</accession>
<proteinExistence type="predicted"/>
<evidence type="ECO:0000313" key="4">
    <source>
        <dbReference type="Proteomes" id="UP000297938"/>
    </source>
</evidence>
<organism evidence="3 4">
    <name type="scientific">Carnobacterium divergens</name>
    <name type="common">Lactobacillus divergens</name>
    <dbReference type="NCBI Taxonomy" id="2748"/>
    <lineage>
        <taxon>Bacteria</taxon>
        <taxon>Bacillati</taxon>
        <taxon>Bacillota</taxon>
        <taxon>Bacilli</taxon>
        <taxon>Lactobacillales</taxon>
        <taxon>Carnobacteriaceae</taxon>
        <taxon>Carnobacterium</taxon>
    </lineage>
</organism>
<reference evidence="3 4" key="1">
    <citation type="journal article" date="2018" name="Int. J. Food Microbiol.">
        <title>Growth of Carnobacterium spp. isolated from chilled vacuum-packaged meat under relevant acidic conditions.</title>
        <authorList>
            <person name="Zhang P."/>
            <person name="Badoni M."/>
            <person name="Ganzle M."/>
            <person name="Yang X."/>
        </authorList>
    </citation>
    <scope>NUCLEOTIDE SEQUENCE [LARGE SCALE GENOMIC DNA]</scope>
    <source>
        <strain evidence="3 4">B2</strain>
    </source>
</reference>
<sequence>MKKIFVSLAIVLGMGTPVTSVLAINGTGLDKDGQTAIESDQANTSADAIFKLDDGTGPVIDPTDSPKVILPDEEAKTTGQLRINHAPTIHFGEIVIEGVHSITNGQLTKGKKDSGEIRYVPNFLQVNDTRGDSFGWTVKANATSLIKVDSEGEAVAGVSPVVGAFISFKDMKVISASGMNNTDADLAPTVSVNDFSVAPGQENILGKKLDLVSGDELETPNQINMFEANQSGMQGINIWSVLYGTETDAVDAANMDTEDQIPTTDNIQLHVPAGAKKTVGNYKSTIIWEMVAAP</sequence>
<keyword evidence="1" id="KW-0732">Signal</keyword>
<evidence type="ECO:0000313" key="3">
    <source>
        <dbReference type="EMBL" id="TFJ28776.1"/>
    </source>
</evidence>
<dbReference type="AlphaFoldDB" id="A0A7Z8D0G0"/>
<name>A0A7Z8D0G0_CARDV</name>
<dbReference type="Pfam" id="PF13731">
    <property type="entry name" value="WxL"/>
    <property type="match status" value="1"/>
</dbReference>
<dbReference type="RefSeq" id="WP_074402289.1">
    <property type="nucleotide sequence ID" value="NZ_CBCPJW010000004.1"/>
</dbReference>
<comment type="caution">
    <text evidence="3">The sequence shown here is derived from an EMBL/GenBank/DDBJ whole genome shotgun (WGS) entry which is preliminary data.</text>
</comment>
<dbReference type="EMBL" id="NRPP01000007">
    <property type="protein sequence ID" value="TFJ28776.1"/>
    <property type="molecule type" value="Genomic_DNA"/>
</dbReference>
<evidence type="ECO:0000259" key="2">
    <source>
        <dbReference type="Pfam" id="PF13731"/>
    </source>
</evidence>
<evidence type="ECO:0000256" key="1">
    <source>
        <dbReference type="SAM" id="SignalP"/>
    </source>
</evidence>
<feature type="domain" description="WxL" evidence="2">
    <location>
        <begin position="39"/>
        <end position="294"/>
    </location>
</feature>
<feature type="signal peptide" evidence="1">
    <location>
        <begin position="1"/>
        <end position="23"/>
    </location>
</feature>
<dbReference type="Proteomes" id="UP000297938">
    <property type="component" value="Unassembled WGS sequence"/>
</dbReference>
<dbReference type="InterPro" id="IPR027994">
    <property type="entry name" value="WxL_dom"/>
</dbReference>